<evidence type="ECO:0008006" key="4">
    <source>
        <dbReference type="Google" id="ProtNLM"/>
    </source>
</evidence>
<feature type="compositionally biased region" description="Basic and acidic residues" evidence="1">
    <location>
        <begin position="664"/>
        <end position="678"/>
    </location>
</feature>
<feature type="compositionally biased region" description="Basic and acidic residues" evidence="1">
    <location>
        <begin position="318"/>
        <end position="336"/>
    </location>
</feature>
<proteinExistence type="predicted"/>
<evidence type="ECO:0000313" key="2">
    <source>
        <dbReference type="EMBL" id="KAK2580456.1"/>
    </source>
</evidence>
<feature type="region of interest" description="Disordered" evidence="1">
    <location>
        <begin position="645"/>
        <end position="686"/>
    </location>
</feature>
<keyword evidence="3" id="KW-1185">Reference proteome</keyword>
<feature type="compositionally biased region" description="Basic and acidic residues" evidence="1">
    <location>
        <begin position="445"/>
        <end position="466"/>
    </location>
</feature>
<feature type="region of interest" description="Disordered" evidence="1">
    <location>
        <begin position="443"/>
        <end position="550"/>
    </location>
</feature>
<feature type="compositionally biased region" description="Polar residues" evidence="1">
    <location>
        <begin position="507"/>
        <end position="550"/>
    </location>
</feature>
<comment type="caution">
    <text evidence="2">The sequence shown here is derived from an EMBL/GenBank/DDBJ whole genome shotgun (WGS) entry which is preliminary data.</text>
</comment>
<feature type="region of interest" description="Disordered" evidence="1">
    <location>
        <begin position="373"/>
        <end position="424"/>
    </location>
</feature>
<dbReference type="InterPro" id="IPR011989">
    <property type="entry name" value="ARM-like"/>
</dbReference>
<protein>
    <recommendedName>
        <fullName evidence="4">TOG domain-containing protein</fullName>
    </recommendedName>
</protein>
<feature type="region of interest" description="Disordered" evidence="1">
    <location>
        <begin position="346"/>
        <end position="365"/>
    </location>
</feature>
<accession>A0AAD9VMP8</accession>
<sequence length="714" mass="79977">MTPLPPTGTPIQLTPLWEHVVRTRRFPSEIDIRSIFVEISERLRDPEWEVRQHALRVLMDVTPTLPAEIVDEVMQPVVPELINNLGHAAPAVRKGALDALRVYLIYSLDREEIVKNILRDGLTRRDNNRDNNPFQTNLITGVILSTPSLLFPSSNTPRPSKDIIKYVIYCLVSRLTQMEHQEATLKSLMKIRETIGHGEFDDILSGYDGELKKNLEVLCKVYNVKPSKKNQRKIPLDSKDVSKLENEGQVPGRVWDSDSDTSGIAEEDDEINGTLPPARVVLETEIKFNEETAITMTILEEKARNSCDDDDDGNESGTDVRNENEMTSERSITERRRTPRRVHFGGEIVKLRTPDSDDTESVVVASTKTRIPLPVSPATKMPSERRRSISQPNSPHFARRYTDRRTSRSLSSSPKREVYTHNAELSPKKGILTRTSSNQLFVIEPIERKEKRNDNNVENRDGKRGTSSEGLDEGIGSPSGQENSIKRDSVRDDRKLVRSMSVPIMIENSSASKESLNTKNRQEKVNSSAEDLSSVNKQADVSSSHKNITDTNVRSAAIDLTGKSLEKEPDREQPVNVASKIDGRVKGTVRAATTSGIKPINSEAAKVMRKVQSSKVIRRERDSRSLVVDNTKDLTNVADSNVITSSSRYNNNEEARKSRATRAKANEAIKNTKEDPPKSQEPSWEELGLVDREVLDDLHNKALVSLGVEPLGLG</sequence>
<evidence type="ECO:0000313" key="3">
    <source>
        <dbReference type="Proteomes" id="UP001258017"/>
    </source>
</evidence>
<reference evidence="2" key="1">
    <citation type="submission" date="2021-08" db="EMBL/GenBank/DDBJ databases">
        <authorList>
            <person name="Misof B."/>
            <person name="Oliver O."/>
            <person name="Podsiadlowski L."/>
            <person name="Donath A."/>
            <person name="Peters R."/>
            <person name="Mayer C."/>
            <person name="Rust J."/>
            <person name="Gunkel S."/>
            <person name="Lesny P."/>
            <person name="Martin S."/>
            <person name="Oeyen J.P."/>
            <person name="Petersen M."/>
            <person name="Panagiotis P."/>
            <person name="Wilbrandt J."/>
            <person name="Tanja T."/>
        </authorList>
    </citation>
    <scope>NUCLEOTIDE SEQUENCE</scope>
    <source>
        <strain evidence="2">GBR_01_08_01A</strain>
        <tissue evidence="2">Thorax + abdomen</tissue>
    </source>
</reference>
<dbReference type="SUPFAM" id="SSF48371">
    <property type="entry name" value="ARM repeat"/>
    <property type="match status" value="1"/>
</dbReference>
<name>A0AAD9VMP8_9HYME</name>
<dbReference type="Proteomes" id="UP001258017">
    <property type="component" value="Unassembled WGS sequence"/>
</dbReference>
<feature type="region of interest" description="Disordered" evidence="1">
    <location>
        <begin position="304"/>
        <end position="341"/>
    </location>
</feature>
<feature type="compositionally biased region" description="Basic and acidic residues" evidence="1">
    <location>
        <begin position="484"/>
        <end position="496"/>
    </location>
</feature>
<dbReference type="EMBL" id="JAIFRP010000053">
    <property type="protein sequence ID" value="KAK2580456.1"/>
    <property type="molecule type" value="Genomic_DNA"/>
</dbReference>
<gene>
    <name evidence="2" type="ORF">KPH14_006198</name>
</gene>
<dbReference type="AlphaFoldDB" id="A0AAD9VMP8"/>
<organism evidence="2 3">
    <name type="scientific">Odynerus spinipes</name>
    <dbReference type="NCBI Taxonomy" id="1348599"/>
    <lineage>
        <taxon>Eukaryota</taxon>
        <taxon>Metazoa</taxon>
        <taxon>Ecdysozoa</taxon>
        <taxon>Arthropoda</taxon>
        <taxon>Hexapoda</taxon>
        <taxon>Insecta</taxon>
        <taxon>Pterygota</taxon>
        <taxon>Neoptera</taxon>
        <taxon>Endopterygota</taxon>
        <taxon>Hymenoptera</taxon>
        <taxon>Apocrita</taxon>
        <taxon>Aculeata</taxon>
        <taxon>Vespoidea</taxon>
        <taxon>Vespidae</taxon>
        <taxon>Eumeninae</taxon>
        <taxon>Odynerus</taxon>
    </lineage>
</organism>
<evidence type="ECO:0000256" key="1">
    <source>
        <dbReference type="SAM" id="MobiDB-lite"/>
    </source>
</evidence>
<dbReference type="InterPro" id="IPR016024">
    <property type="entry name" value="ARM-type_fold"/>
</dbReference>
<dbReference type="Gene3D" id="1.25.10.10">
    <property type="entry name" value="Leucine-rich Repeat Variant"/>
    <property type="match status" value="1"/>
</dbReference>
<feature type="region of interest" description="Disordered" evidence="1">
    <location>
        <begin position="245"/>
        <end position="277"/>
    </location>
</feature>
<reference evidence="2" key="2">
    <citation type="journal article" date="2023" name="Commun. Biol.">
        <title>Intrasexual cuticular hydrocarbon dimorphism in a wasp sheds light on hydrocarbon biosynthesis genes in Hymenoptera.</title>
        <authorList>
            <person name="Moris V.C."/>
            <person name="Podsiadlowski L."/>
            <person name="Martin S."/>
            <person name="Oeyen J.P."/>
            <person name="Donath A."/>
            <person name="Petersen M."/>
            <person name="Wilbrandt J."/>
            <person name="Misof B."/>
            <person name="Liedtke D."/>
            <person name="Thamm M."/>
            <person name="Scheiner R."/>
            <person name="Schmitt T."/>
            <person name="Niehuis O."/>
        </authorList>
    </citation>
    <scope>NUCLEOTIDE SEQUENCE</scope>
    <source>
        <strain evidence="2">GBR_01_08_01A</strain>
    </source>
</reference>